<dbReference type="OrthoDB" id="3800763at2759"/>
<proteinExistence type="predicted"/>
<evidence type="ECO:0000313" key="1">
    <source>
        <dbReference type="EMBL" id="KAF1945814.1"/>
    </source>
</evidence>
<name>A0A6A5T1E6_9PLEO</name>
<gene>
    <name evidence="1" type="ORF">EJ02DRAFT_451227</name>
</gene>
<dbReference type="AlphaFoldDB" id="A0A6A5T1E6"/>
<dbReference type="Proteomes" id="UP000800038">
    <property type="component" value="Unassembled WGS sequence"/>
</dbReference>
<protein>
    <submittedName>
        <fullName evidence="1">Uncharacterized protein</fullName>
    </submittedName>
</protein>
<keyword evidence="2" id="KW-1185">Reference proteome</keyword>
<accession>A0A6A5T1E6</accession>
<organism evidence="1 2">
    <name type="scientific">Clathrospora elynae</name>
    <dbReference type="NCBI Taxonomy" id="706981"/>
    <lineage>
        <taxon>Eukaryota</taxon>
        <taxon>Fungi</taxon>
        <taxon>Dikarya</taxon>
        <taxon>Ascomycota</taxon>
        <taxon>Pezizomycotina</taxon>
        <taxon>Dothideomycetes</taxon>
        <taxon>Pleosporomycetidae</taxon>
        <taxon>Pleosporales</taxon>
        <taxon>Diademaceae</taxon>
        <taxon>Clathrospora</taxon>
    </lineage>
</organism>
<dbReference type="EMBL" id="ML976007">
    <property type="protein sequence ID" value="KAF1945814.1"/>
    <property type="molecule type" value="Genomic_DNA"/>
</dbReference>
<sequence>MPPIKPKPIQVGNDDYLYLGDALVLPEPDLVFGEAKLQYETLLAASIGQRVDLALHYRTLFQSATKDLEEGVRLRLLHLCFAYKRKSTILRFMDDLDEEMMKWFGGIEEVVRGARRDSLFDGSTTAEKESGPHFVIPTLCLAYASEFVTAFGDYEKTDLEMWLRK</sequence>
<reference evidence="1" key="1">
    <citation type="journal article" date="2020" name="Stud. Mycol.">
        <title>101 Dothideomycetes genomes: a test case for predicting lifestyles and emergence of pathogens.</title>
        <authorList>
            <person name="Haridas S."/>
            <person name="Albert R."/>
            <person name="Binder M."/>
            <person name="Bloem J."/>
            <person name="Labutti K."/>
            <person name="Salamov A."/>
            <person name="Andreopoulos B."/>
            <person name="Baker S."/>
            <person name="Barry K."/>
            <person name="Bills G."/>
            <person name="Bluhm B."/>
            <person name="Cannon C."/>
            <person name="Castanera R."/>
            <person name="Culley D."/>
            <person name="Daum C."/>
            <person name="Ezra D."/>
            <person name="Gonzalez J."/>
            <person name="Henrissat B."/>
            <person name="Kuo A."/>
            <person name="Liang C."/>
            <person name="Lipzen A."/>
            <person name="Lutzoni F."/>
            <person name="Magnuson J."/>
            <person name="Mondo S."/>
            <person name="Nolan M."/>
            <person name="Ohm R."/>
            <person name="Pangilinan J."/>
            <person name="Park H.-J."/>
            <person name="Ramirez L."/>
            <person name="Alfaro M."/>
            <person name="Sun H."/>
            <person name="Tritt A."/>
            <person name="Yoshinaga Y."/>
            <person name="Zwiers L.-H."/>
            <person name="Turgeon B."/>
            <person name="Goodwin S."/>
            <person name="Spatafora J."/>
            <person name="Crous P."/>
            <person name="Grigoriev I."/>
        </authorList>
    </citation>
    <scope>NUCLEOTIDE SEQUENCE</scope>
    <source>
        <strain evidence="1">CBS 161.51</strain>
    </source>
</reference>
<evidence type="ECO:0000313" key="2">
    <source>
        <dbReference type="Proteomes" id="UP000800038"/>
    </source>
</evidence>